<dbReference type="EMBL" id="JANPWB010000013">
    <property type="protein sequence ID" value="KAJ1108386.1"/>
    <property type="molecule type" value="Genomic_DNA"/>
</dbReference>
<reference evidence="2" key="1">
    <citation type="journal article" date="2022" name="bioRxiv">
        <title>Sequencing and chromosome-scale assembly of the giantPleurodeles waltlgenome.</title>
        <authorList>
            <person name="Brown T."/>
            <person name="Elewa A."/>
            <person name="Iarovenko S."/>
            <person name="Subramanian E."/>
            <person name="Araus A.J."/>
            <person name="Petzold A."/>
            <person name="Susuki M."/>
            <person name="Suzuki K.-i.T."/>
            <person name="Hayashi T."/>
            <person name="Toyoda A."/>
            <person name="Oliveira C."/>
            <person name="Osipova E."/>
            <person name="Leigh N.D."/>
            <person name="Simon A."/>
            <person name="Yun M.H."/>
        </authorList>
    </citation>
    <scope>NUCLEOTIDE SEQUENCE</scope>
    <source>
        <strain evidence="2">20211129_DDA</strain>
        <tissue evidence="2">Liver</tissue>
    </source>
</reference>
<feature type="region of interest" description="Disordered" evidence="1">
    <location>
        <begin position="30"/>
        <end position="55"/>
    </location>
</feature>
<proteinExistence type="predicted"/>
<gene>
    <name evidence="2" type="ORF">NDU88_005762</name>
</gene>
<feature type="region of interest" description="Disordered" evidence="1">
    <location>
        <begin position="110"/>
        <end position="135"/>
    </location>
</feature>
<evidence type="ECO:0000313" key="3">
    <source>
        <dbReference type="Proteomes" id="UP001066276"/>
    </source>
</evidence>
<feature type="compositionally biased region" description="Basic and acidic residues" evidence="1">
    <location>
        <begin position="126"/>
        <end position="135"/>
    </location>
</feature>
<sequence>MPGGRSLAKNSGKPARQLLFSEALLHSKTSYPAPVAQQPDRNHNMSDSAQESTIDRTLQEISVVGRRLEGMDNAMASLTAESNSICLDIRGFQSHMMGLEQRVTMVEAQVATSQDQDQELPLQQADRLRRQELER</sequence>
<dbReference type="Proteomes" id="UP001066276">
    <property type="component" value="Chromosome 9"/>
</dbReference>
<accession>A0AAV7MYH6</accession>
<dbReference type="AlphaFoldDB" id="A0AAV7MYH6"/>
<name>A0AAV7MYH6_PLEWA</name>
<keyword evidence="3" id="KW-1185">Reference proteome</keyword>
<evidence type="ECO:0000313" key="2">
    <source>
        <dbReference type="EMBL" id="KAJ1108386.1"/>
    </source>
</evidence>
<organism evidence="2 3">
    <name type="scientific">Pleurodeles waltl</name>
    <name type="common">Iberian ribbed newt</name>
    <dbReference type="NCBI Taxonomy" id="8319"/>
    <lineage>
        <taxon>Eukaryota</taxon>
        <taxon>Metazoa</taxon>
        <taxon>Chordata</taxon>
        <taxon>Craniata</taxon>
        <taxon>Vertebrata</taxon>
        <taxon>Euteleostomi</taxon>
        <taxon>Amphibia</taxon>
        <taxon>Batrachia</taxon>
        <taxon>Caudata</taxon>
        <taxon>Salamandroidea</taxon>
        <taxon>Salamandridae</taxon>
        <taxon>Pleurodelinae</taxon>
        <taxon>Pleurodeles</taxon>
    </lineage>
</organism>
<comment type="caution">
    <text evidence="2">The sequence shown here is derived from an EMBL/GenBank/DDBJ whole genome shotgun (WGS) entry which is preliminary data.</text>
</comment>
<protein>
    <submittedName>
        <fullName evidence="2">Uncharacterized protein</fullName>
    </submittedName>
</protein>
<evidence type="ECO:0000256" key="1">
    <source>
        <dbReference type="SAM" id="MobiDB-lite"/>
    </source>
</evidence>